<dbReference type="EMBL" id="JBHGVX010000001">
    <property type="protein sequence ID" value="KAL1800958.1"/>
    <property type="molecule type" value="Genomic_DNA"/>
</dbReference>
<dbReference type="InterPro" id="IPR018253">
    <property type="entry name" value="DnaJ_domain_CS"/>
</dbReference>
<dbReference type="Pfam" id="PF00226">
    <property type="entry name" value="DnaJ"/>
    <property type="match status" value="1"/>
</dbReference>
<dbReference type="CDD" id="cd06257">
    <property type="entry name" value="DnaJ"/>
    <property type="match status" value="1"/>
</dbReference>
<name>A0ABR3UWX4_9PLEO</name>
<dbReference type="PRINTS" id="PR00625">
    <property type="entry name" value="JDOMAIN"/>
</dbReference>
<proteinExistence type="predicted"/>
<dbReference type="Proteomes" id="UP001578633">
    <property type="component" value="Chromosome 1"/>
</dbReference>
<dbReference type="SMART" id="SM00271">
    <property type="entry name" value="DnaJ"/>
    <property type="match status" value="1"/>
</dbReference>
<dbReference type="InterPro" id="IPR036869">
    <property type="entry name" value="J_dom_sf"/>
</dbReference>
<reference evidence="3 4" key="1">
    <citation type="submission" date="2024-09" db="EMBL/GenBank/DDBJ databases">
        <title>T2T genomes of carrot and Alternaria dauci and their utility for understanding host-pathogen interaction during carrot leaf blight disease.</title>
        <authorList>
            <person name="Liu W."/>
            <person name="Xu S."/>
            <person name="Ou C."/>
            <person name="Liu X."/>
            <person name="Zhuang F."/>
            <person name="Deng X.W."/>
        </authorList>
    </citation>
    <scope>NUCLEOTIDE SEQUENCE [LARGE SCALE GENOMIC DNA]</scope>
    <source>
        <strain evidence="3 4">A2016</strain>
    </source>
</reference>
<dbReference type="PROSITE" id="PS00636">
    <property type="entry name" value="DNAJ_1"/>
    <property type="match status" value="1"/>
</dbReference>
<dbReference type="InterPro" id="IPR001623">
    <property type="entry name" value="DnaJ_domain"/>
</dbReference>
<evidence type="ECO:0000313" key="4">
    <source>
        <dbReference type="Proteomes" id="UP001578633"/>
    </source>
</evidence>
<dbReference type="RefSeq" id="XP_069311542.1">
    <property type="nucleotide sequence ID" value="XM_069446576.1"/>
</dbReference>
<dbReference type="PROSITE" id="PS50076">
    <property type="entry name" value="DNAJ_2"/>
    <property type="match status" value="1"/>
</dbReference>
<feature type="compositionally biased region" description="Basic and acidic residues" evidence="1">
    <location>
        <begin position="343"/>
        <end position="374"/>
    </location>
</feature>
<evidence type="ECO:0000259" key="2">
    <source>
        <dbReference type="PROSITE" id="PS50076"/>
    </source>
</evidence>
<organism evidence="3 4">
    <name type="scientific">Alternaria dauci</name>
    <dbReference type="NCBI Taxonomy" id="48095"/>
    <lineage>
        <taxon>Eukaryota</taxon>
        <taxon>Fungi</taxon>
        <taxon>Dikarya</taxon>
        <taxon>Ascomycota</taxon>
        <taxon>Pezizomycotina</taxon>
        <taxon>Dothideomycetes</taxon>
        <taxon>Pleosporomycetidae</taxon>
        <taxon>Pleosporales</taxon>
        <taxon>Pleosporineae</taxon>
        <taxon>Pleosporaceae</taxon>
        <taxon>Alternaria</taxon>
        <taxon>Alternaria sect. Porri</taxon>
    </lineage>
</organism>
<sequence length="397" mass="46079">MRICKPTEPEIPDHYFDLGVDQYATAADLKKAFRVLALLHHPDKKAPGRTIDAVEFRRVHEAFDVLRNSTTRGEYDAQYEKVQEEWEEYRSNLAEYAKQEEQERLEAAYERARMLEEERRLAEEKKRQAEEVARAEAECAARKEKEKVAEERSRQAAERAQRERQKAAEERLRQWEEEEEVKAKQHREQRQREAEEREARVWERHRAEQERKAQAYLAAAKAREEMVAQKTRIKEETMVQDYLQQFFSGAANVEASRLQHRVRSANMWVRQLHADAKSASEFIPDVQVEAVKLGWHRIDGTAICDFCVKPVKLYFFSCLLGGAAACGDCSYKMAHGYKMAHSEVDGKHKGEEQDTEKRQTETRQAEKKQAEKKPVVKNAGKAGMKKGKGKGKGRANK</sequence>
<dbReference type="PANTHER" id="PTHR24074">
    <property type="entry name" value="CO-CHAPERONE PROTEIN DJLA"/>
    <property type="match status" value="1"/>
</dbReference>
<gene>
    <name evidence="3" type="ORF">ACET3X_001300</name>
</gene>
<dbReference type="GeneID" id="96081622"/>
<accession>A0ABR3UWX4</accession>
<dbReference type="Gene3D" id="1.10.287.110">
    <property type="entry name" value="DnaJ domain"/>
    <property type="match status" value="1"/>
</dbReference>
<keyword evidence="4" id="KW-1185">Reference proteome</keyword>
<feature type="region of interest" description="Disordered" evidence="1">
    <location>
        <begin position="140"/>
        <end position="197"/>
    </location>
</feature>
<protein>
    <recommendedName>
        <fullName evidence="2">J domain-containing protein</fullName>
    </recommendedName>
</protein>
<dbReference type="InterPro" id="IPR050817">
    <property type="entry name" value="DjlA_DnaK_co-chaperone"/>
</dbReference>
<feature type="region of interest" description="Disordered" evidence="1">
    <location>
        <begin position="343"/>
        <end position="397"/>
    </location>
</feature>
<evidence type="ECO:0000256" key="1">
    <source>
        <dbReference type="SAM" id="MobiDB-lite"/>
    </source>
</evidence>
<comment type="caution">
    <text evidence="3">The sequence shown here is derived from an EMBL/GenBank/DDBJ whole genome shotgun (WGS) entry which is preliminary data.</text>
</comment>
<feature type="compositionally biased region" description="Basic residues" evidence="1">
    <location>
        <begin position="383"/>
        <end position="397"/>
    </location>
</feature>
<dbReference type="SUPFAM" id="SSF46565">
    <property type="entry name" value="Chaperone J-domain"/>
    <property type="match status" value="1"/>
</dbReference>
<feature type="domain" description="J" evidence="2">
    <location>
        <begin position="13"/>
        <end position="79"/>
    </location>
</feature>
<evidence type="ECO:0000313" key="3">
    <source>
        <dbReference type="EMBL" id="KAL1800958.1"/>
    </source>
</evidence>